<dbReference type="AlphaFoldDB" id="A0A285TYC1"/>
<dbReference type="Proteomes" id="UP000219068">
    <property type="component" value="Unassembled WGS sequence"/>
</dbReference>
<organism evidence="1 2">
    <name type="scientific">Thalassospira xiamenensis</name>
    <dbReference type="NCBI Taxonomy" id="220697"/>
    <lineage>
        <taxon>Bacteria</taxon>
        <taxon>Pseudomonadati</taxon>
        <taxon>Pseudomonadota</taxon>
        <taxon>Alphaproteobacteria</taxon>
        <taxon>Rhodospirillales</taxon>
        <taxon>Thalassospiraceae</taxon>
        <taxon>Thalassospira</taxon>
    </lineage>
</organism>
<sequence>MLFPPLIRDNRSAHQVKYLVLRALLIKEREYIELWLHLTGVKCYHSIVNATKNTEGLLDAASLSLVRCWFRECFVMSECLLFFG</sequence>
<reference evidence="1 2" key="1">
    <citation type="submission" date="2017-08" db="EMBL/GenBank/DDBJ databases">
        <authorList>
            <person name="de Groot N.N."/>
        </authorList>
    </citation>
    <scope>NUCLEOTIDE SEQUENCE [LARGE SCALE GENOMIC DNA]</scope>
    <source>
        <strain evidence="1 2">USBA 78</strain>
    </source>
</reference>
<name>A0A285TYC1_9PROT</name>
<evidence type="ECO:0000313" key="1">
    <source>
        <dbReference type="EMBL" id="SOC31041.1"/>
    </source>
</evidence>
<dbReference type="EMBL" id="OBMM01000012">
    <property type="protein sequence ID" value="SOC31041.1"/>
    <property type="molecule type" value="Genomic_DNA"/>
</dbReference>
<accession>A0A285TYC1</accession>
<protein>
    <submittedName>
        <fullName evidence="1">Uncharacterized protein</fullName>
    </submittedName>
</protein>
<proteinExistence type="predicted"/>
<evidence type="ECO:0000313" key="2">
    <source>
        <dbReference type="Proteomes" id="UP000219068"/>
    </source>
</evidence>
<gene>
    <name evidence="1" type="ORF">SAMN05428964_11219</name>
</gene>